<evidence type="ECO:0000313" key="2">
    <source>
        <dbReference type="EMBL" id="BAD82457.1"/>
    </source>
</evidence>
<proteinExistence type="predicted"/>
<feature type="region of interest" description="Disordered" evidence="1">
    <location>
        <begin position="1"/>
        <end position="97"/>
    </location>
</feature>
<evidence type="ECO:0000256" key="1">
    <source>
        <dbReference type="SAM" id="MobiDB-lite"/>
    </source>
</evidence>
<name>Q5N7U7_ORYSJ</name>
<reference evidence="2" key="1">
    <citation type="journal article" date="2002" name="Nature">
        <title>The genome sequence and structure of rice chromosome 1.</title>
        <authorList>
            <person name="Sasaki T."/>
            <person name="Matsumoto T."/>
            <person name="Yamamoto K."/>
            <person name="Sakata K."/>
            <person name="Baba T."/>
            <person name="Katayose Y."/>
            <person name="Wu J."/>
            <person name="Niimura Y."/>
            <person name="Cheng Z."/>
            <person name="Nagamura Y."/>
            <person name="Antonio B.A."/>
            <person name="Kanamori H."/>
            <person name="Hosokawa S."/>
            <person name="Masukawa M."/>
            <person name="Arikawa K."/>
            <person name="Chiden Y."/>
            <person name="Hayashi M."/>
            <person name="Okamoto M."/>
            <person name="Ando T."/>
            <person name="Aoki H."/>
            <person name="Arita K."/>
            <person name="Hamada M."/>
            <person name="Harada C."/>
            <person name="Hijishita S."/>
            <person name="Honda M."/>
            <person name="Ichikawa Y."/>
            <person name="Idonuma A."/>
            <person name="Iijima M."/>
            <person name="Ikeda M."/>
            <person name="Ikeno M."/>
            <person name="Itoh S."/>
            <person name="Itoh T."/>
            <person name="Itoh Y."/>
            <person name="Itoh Y."/>
            <person name="Iwabuchi A."/>
            <person name="Kamiya K."/>
            <person name="Karasawa W."/>
            <person name="Katagiri S."/>
            <person name="Kikuta A."/>
            <person name="Kobayashi N."/>
            <person name="Kono I."/>
            <person name="Machita K."/>
            <person name="Maehara T."/>
            <person name="Mizuno H."/>
            <person name="Mizubayashi T."/>
            <person name="Mukai Y."/>
            <person name="Nagasaki H."/>
            <person name="Nakashima M."/>
            <person name="Nakama Y."/>
            <person name="Nakamichi Y."/>
            <person name="Nakamura M."/>
            <person name="Namiki N."/>
            <person name="Negishi M."/>
            <person name="Ohta I."/>
            <person name="Ono N."/>
            <person name="Saji S."/>
            <person name="Sakai K."/>
            <person name="Shibata M."/>
            <person name="Shimokawa T."/>
            <person name="Shomura A."/>
            <person name="Song J."/>
            <person name="Takazaki Y."/>
            <person name="Terasawa K."/>
            <person name="Tsuji K."/>
            <person name="Waki K."/>
            <person name="Yamagata H."/>
            <person name="Yamane H."/>
            <person name="Yoshiki S."/>
            <person name="Yoshihara R."/>
            <person name="Yukawa K."/>
            <person name="Zhong H."/>
            <person name="Iwama H."/>
            <person name="Endo T."/>
            <person name="Ito H."/>
            <person name="Hahn J.H."/>
            <person name="Kim H.I."/>
            <person name="Eun M.Y."/>
            <person name="Yano M."/>
            <person name="Jiang J."/>
            <person name="Gojobori T."/>
        </authorList>
    </citation>
    <scope>NUCLEOTIDE SEQUENCE [LARGE SCALE GENOMIC DNA]</scope>
</reference>
<gene>
    <name evidence="2" type="primary">B1096A10.15</name>
</gene>
<feature type="compositionally biased region" description="Low complexity" evidence="1">
    <location>
        <begin position="71"/>
        <end position="97"/>
    </location>
</feature>
<dbReference type="EMBL" id="AP003442">
    <property type="protein sequence ID" value="BAD82457.1"/>
    <property type="molecule type" value="Genomic_DNA"/>
</dbReference>
<organism evidence="2">
    <name type="scientific">Oryza sativa subsp. japonica</name>
    <name type="common">Rice</name>
    <dbReference type="NCBI Taxonomy" id="39947"/>
    <lineage>
        <taxon>Eukaryota</taxon>
        <taxon>Viridiplantae</taxon>
        <taxon>Streptophyta</taxon>
        <taxon>Embryophyta</taxon>
        <taxon>Tracheophyta</taxon>
        <taxon>Spermatophyta</taxon>
        <taxon>Magnoliopsida</taxon>
        <taxon>Liliopsida</taxon>
        <taxon>Poales</taxon>
        <taxon>Poaceae</taxon>
        <taxon>BOP clade</taxon>
        <taxon>Oryzoideae</taxon>
        <taxon>Oryzeae</taxon>
        <taxon>Oryzinae</taxon>
        <taxon>Oryza</taxon>
        <taxon>Oryza sativa</taxon>
    </lineage>
</organism>
<feature type="compositionally biased region" description="Low complexity" evidence="1">
    <location>
        <begin position="35"/>
        <end position="52"/>
    </location>
</feature>
<dbReference type="Proteomes" id="UP000817658">
    <property type="component" value="Chromosome 1"/>
</dbReference>
<dbReference type="HOGENOM" id="CLU_2298941_0_0_1"/>
<sequence length="173" mass="18064">MCTGAAGEVGRRRLERRRAKTTFDRDELEDHLCVATATAAAASTPTASSTPTTTPPPSNSNLLLHPPPGAAPSKSRSSSASPTPPRTVASPSSRPVSAAHLRLSSFLTPRLRRTTAALRVHLYGLDDRAILALKRCPRIDGGVSRVEEVEEPLDPAIALEDEKALVASGGGGG</sequence>
<accession>Q5N7U7</accession>
<dbReference type="AlphaFoldDB" id="Q5N7U7"/>
<feature type="compositionally biased region" description="Basic and acidic residues" evidence="1">
    <location>
        <begin position="21"/>
        <end position="32"/>
    </location>
</feature>
<protein>
    <submittedName>
        <fullName evidence="2">Uncharacterized protein</fullName>
    </submittedName>
</protein>